<keyword evidence="4" id="KW-0808">Transferase</keyword>
<feature type="transmembrane region" description="Helical" evidence="9">
    <location>
        <begin position="33"/>
        <end position="56"/>
    </location>
</feature>
<evidence type="ECO:0000256" key="6">
    <source>
        <dbReference type="ARBA" id="ARBA00022777"/>
    </source>
</evidence>
<dbReference type="GO" id="GO:0046983">
    <property type="term" value="F:protein dimerization activity"/>
    <property type="evidence" value="ECO:0007669"/>
    <property type="project" value="InterPro"/>
</dbReference>
<evidence type="ECO:0000256" key="5">
    <source>
        <dbReference type="ARBA" id="ARBA00022741"/>
    </source>
</evidence>
<dbReference type="Gene3D" id="1.20.5.1930">
    <property type="match status" value="1"/>
</dbReference>
<dbReference type="PANTHER" id="PTHR24421">
    <property type="entry name" value="NITRATE/NITRITE SENSOR PROTEIN NARX-RELATED"/>
    <property type="match status" value="1"/>
</dbReference>
<reference evidence="11 12" key="1">
    <citation type="submission" date="2018-05" db="EMBL/GenBank/DDBJ databases">
        <title>Brachybacterium sp. M1HQ-2T, whole genome shotgun sequence.</title>
        <authorList>
            <person name="Tuo L."/>
        </authorList>
    </citation>
    <scope>NUCLEOTIDE SEQUENCE [LARGE SCALE GENOMIC DNA]</scope>
    <source>
        <strain evidence="11 12">M1HQ-2</strain>
    </source>
</reference>
<name>A0A2U2RLB1_9MICO</name>
<dbReference type="InterPro" id="IPR025828">
    <property type="entry name" value="Put_sensor_dom"/>
</dbReference>
<evidence type="ECO:0000313" key="12">
    <source>
        <dbReference type="Proteomes" id="UP000245590"/>
    </source>
</evidence>
<keyword evidence="7" id="KW-0067">ATP-binding</keyword>
<evidence type="ECO:0000256" key="1">
    <source>
        <dbReference type="ARBA" id="ARBA00000085"/>
    </source>
</evidence>
<dbReference type="AlphaFoldDB" id="A0A2U2RLB1"/>
<dbReference type="OrthoDB" id="5242012at2"/>
<dbReference type="CDD" id="cd16917">
    <property type="entry name" value="HATPase_UhpB-NarQ-NarX-like"/>
    <property type="match status" value="1"/>
</dbReference>
<comment type="catalytic activity">
    <reaction evidence="1">
        <text>ATP + protein L-histidine = ADP + protein N-phospho-L-histidine.</text>
        <dbReference type="EC" id="2.7.13.3"/>
    </reaction>
</comment>
<feature type="domain" description="Histidine kinase/HSP90-like ATPase" evidence="10">
    <location>
        <begin position="352"/>
        <end position="442"/>
    </location>
</feature>
<keyword evidence="12" id="KW-1185">Reference proteome</keyword>
<dbReference type="Pfam" id="PF07730">
    <property type="entry name" value="HisKA_3"/>
    <property type="match status" value="1"/>
</dbReference>
<evidence type="ECO:0000313" key="11">
    <source>
        <dbReference type="EMBL" id="PWH06626.1"/>
    </source>
</evidence>
<accession>A0A2U2RLB1</accession>
<gene>
    <name evidence="11" type="ORF">DEO23_06665</name>
</gene>
<dbReference type="Pfam" id="PF13796">
    <property type="entry name" value="Sensor"/>
    <property type="match status" value="1"/>
</dbReference>
<dbReference type="GO" id="GO:0016020">
    <property type="term" value="C:membrane"/>
    <property type="evidence" value="ECO:0007669"/>
    <property type="project" value="InterPro"/>
</dbReference>
<dbReference type="InterPro" id="IPR011712">
    <property type="entry name" value="Sig_transdc_His_kin_sub3_dim/P"/>
</dbReference>
<keyword evidence="9" id="KW-0472">Membrane</keyword>
<keyword evidence="3" id="KW-0597">Phosphoprotein</keyword>
<dbReference type="GO" id="GO:0000155">
    <property type="term" value="F:phosphorelay sensor kinase activity"/>
    <property type="evidence" value="ECO:0007669"/>
    <property type="project" value="InterPro"/>
</dbReference>
<dbReference type="EMBL" id="QFKX01000002">
    <property type="protein sequence ID" value="PWH06626.1"/>
    <property type="molecule type" value="Genomic_DNA"/>
</dbReference>
<dbReference type="PANTHER" id="PTHR24421:SF10">
    <property type="entry name" value="NITRATE_NITRITE SENSOR PROTEIN NARQ"/>
    <property type="match status" value="1"/>
</dbReference>
<dbReference type="Proteomes" id="UP000245590">
    <property type="component" value="Unassembled WGS sequence"/>
</dbReference>
<keyword evidence="6 11" id="KW-0418">Kinase</keyword>
<proteinExistence type="predicted"/>
<evidence type="ECO:0000256" key="2">
    <source>
        <dbReference type="ARBA" id="ARBA00012438"/>
    </source>
</evidence>
<dbReference type="InterPro" id="IPR036890">
    <property type="entry name" value="HATPase_C_sf"/>
</dbReference>
<evidence type="ECO:0000256" key="9">
    <source>
        <dbReference type="SAM" id="Phobius"/>
    </source>
</evidence>
<keyword evidence="9" id="KW-1133">Transmembrane helix</keyword>
<evidence type="ECO:0000259" key="10">
    <source>
        <dbReference type="SMART" id="SM00387"/>
    </source>
</evidence>
<evidence type="ECO:0000256" key="3">
    <source>
        <dbReference type="ARBA" id="ARBA00022553"/>
    </source>
</evidence>
<feature type="transmembrane region" description="Helical" evidence="9">
    <location>
        <begin position="62"/>
        <end position="82"/>
    </location>
</feature>
<feature type="transmembrane region" description="Helical" evidence="9">
    <location>
        <begin position="135"/>
        <end position="168"/>
    </location>
</feature>
<organism evidence="11 12">
    <name type="scientific">Brachybacterium endophyticum</name>
    <dbReference type="NCBI Taxonomy" id="2182385"/>
    <lineage>
        <taxon>Bacteria</taxon>
        <taxon>Bacillati</taxon>
        <taxon>Actinomycetota</taxon>
        <taxon>Actinomycetes</taxon>
        <taxon>Micrococcales</taxon>
        <taxon>Dermabacteraceae</taxon>
        <taxon>Brachybacterium</taxon>
    </lineage>
</organism>
<dbReference type="SUPFAM" id="SSF55874">
    <property type="entry name" value="ATPase domain of HSP90 chaperone/DNA topoisomerase II/histidine kinase"/>
    <property type="match status" value="1"/>
</dbReference>
<protein>
    <recommendedName>
        <fullName evidence="2">histidine kinase</fullName>
        <ecNumber evidence="2">2.7.13.3</ecNumber>
    </recommendedName>
</protein>
<keyword evidence="5" id="KW-0547">Nucleotide-binding</keyword>
<dbReference type="GO" id="GO:0005524">
    <property type="term" value="F:ATP binding"/>
    <property type="evidence" value="ECO:0007669"/>
    <property type="project" value="UniProtKB-KW"/>
</dbReference>
<sequence length="442" mass="46539">MTTTSPPADRAPADAPVRAPGFLARWAGTILRALVYSIPAFVLGLLGFVVTLVLLAVGTGTAVIWIGLPLLVAGVSVARGFAEAERGLQRVLLGRALPRPERRRAGPDAGRFRRLLVPLTDPQSWLDCLWTLVHFVLAVVTFPIMLASVIGSVATVAGPLASIIVRLAQPDADITGLGELLGLEDASAIGLDLGLQVLAGLIFLLTVHPVSRAVIGVHHAVDHALLSSRFDEQQQLARTEESRAAGRVAESESLRRLERDLHDGPQQGIVRATMDLARAERMADGDPERAQQILRETRTLLGSTLEDLRRLSRGIAPPILVDRGLAAALAERAALCPVPTSVDCPDLDLPEHVQIGIYYVVSEALANAAKHSQARTVQVRVTREAGSARAVIADDGRGGANIAAGHGLAGLAGRVASLEGSLHVDSPAGDGTRIEAVIPCAS</sequence>
<comment type="caution">
    <text evidence="11">The sequence shown here is derived from an EMBL/GenBank/DDBJ whole genome shotgun (WGS) entry which is preliminary data.</text>
</comment>
<keyword evidence="8" id="KW-0902">Two-component regulatory system</keyword>
<evidence type="ECO:0000256" key="7">
    <source>
        <dbReference type="ARBA" id="ARBA00022840"/>
    </source>
</evidence>
<dbReference type="Pfam" id="PF02518">
    <property type="entry name" value="HATPase_c"/>
    <property type="match status" value="1"/>
</dbReference>
<dbReference type="InterPro" id="IPR050482">
    <property type="entry name" value="Sensor_HK_TwoCompSys"/>
</dbReference>
<dbReference type="EC" id="2.7.13.3" evidence="2"/>
<keyword evidence="9" id="KW-0812">Transmembrane</keyword>
<dbReference type="InterPro" id="IPR003594">
    <property type="entry name" value="HATPase_dom"/>
</dbReference>
<dbReference type="SMART" id="SM00387">
    <property type="entry name" value="HATPase_c"/>
    <property type="match status" value="1"/>
</dbReference>
<dbReference type="RefSeq" id="WP_109275221.1">
    <property type="nucleotide sequence ID" value="NZ_QFKX01000002.1"/>
</dbReference>
<evidence type="ECO:0000256" key="8">
    <source>
        <dbReference type="ARBA" id="ARBA00023012"/>
    </source>
</evidence>
<evidence type="ECO:0000256" key="4">
    <source>
        <dbReference type="ARBA" id="ARBA00022679"/>
    </source>
</evidence>
<dbReference type="Gene3D" id="3.30.565.10">
    <property type="entry name" value="Histidine kinase-like ATPase, C-terminal domain"/>
    <property type="match status" value="1"/>
</dbReference>